<evidence type="ECO:0000313" key="11">
    <source>
        <dbReference type="Proteomes" id="UP000013526"/>
    </source>
</evidence>
<dbReference type="AlphaFoldDB" id="R1HE52"/>
<evidence type="ECO:0000313" key="10">
    <source>
        <dbReference type="EMBL" id="EOD56664.1"/>
    </source>
</evidence>
<accession>R1HE52</accession>
<evidence type="ECO:0000256" key="9">
    <source>
        <dbReference type="SAM" id="Phobius"/>
    </source>
</evidence>
<keyword evidence="11" id="KW-1185">Reference proteome</keyword>
<dbReference type="GO" id="GO:0005886">
    <property type="term" value="C:plasma membrane"/>
    <property type="evidence" value="ECO:0007669"/>
    <property type="project" value="UniProtKB-SubCell"/>
</dbReference>
<keyword evidence="4" id="KW-1003">Cell membrane</keyword>
<reference evidence="10 11" key="1">
    <citation type="journal article" date="2013" name="Genome Announc.">
        <title>Draft Genome Sequence of Aeromonas molluscorum Strain 848TT, Isolated from Bivalve Molluscs.</title>
        <authorList>
            <person name="Spataro N."/>
            <person name="Farfan M."/>
            <person name="Albarral V."/>
            <person name="Sanglas A."/>
            <person name="Loren J.G."/>
            <person name="Fuste M.C."/>
            <person name="Bosch E."/>
        </authorList>
    </citation>
    <scope>NUCLEOTIDE SEQUENCE [LARGE SCALE GENOMIC DNA]</scope>
    <source>
        <strain evidence="10 11">848</strain>
    </source>
</reference>
<keyword evidence="5" id="KW-0997">Cell inner membrane</keyword>
<dbReference type="NCBIfam" id="NF002493">
    <property type="entry name" value="PRK01816.1"/>
    <property type="match status" value="1"/>
</dbReference>
<evidence type="ECO:0000256" key="2">
    <source>
        <dbReference type="ARBA" id="ARBA00009474"/>
    </source>
</evidence>
<evidence type="ECO:0000256" key="5">
    <source>
        <dbReference type="ARBA" id="ARBA00022519"/>
    </source>
</evidence>
<gene>
    <name evidence="10" type="ORF">G113_02259</name>
</gene>
<evidence type="ECO:0000256" key="8">
    <source>
        <dbReference type="ARBA" id="ARBA00023136"/>
    </source>
</evidence>
<sequence length="130" mass="15140">MTIWPRRPELNPLFPENRVIRATEFALKVIPALAVLSIMLQFQFGQDYYWPSVITSVLFLLSLPLQGYYWLGQRAATRLPPSLASWYREINGKMNEQGGRRQLVAQPRYEELADTLNAAFKQLDKSFLYE</sequence>
<dbReference type="Proteomes" id="UP000013526">
    <property type="component" value="Unassembled WGS sequence"/>
</dbReference>
<keyword evidence="8 9" id="KW-0472">Membrane</keyword>
<keyword evidence="7 9" id="KW-1133">Transmembrane helix</keyword>
<comment type="subcellular location">
    <subcellularLocation>
        <location evidence="1">Cell inner membrane</location>
        <topology evidence="1">Multi-pass membrane protein</topology>
    </subcellularLocation>
</comment>
<keyword evidence="6 9" id="KW-0812">Transmembrane</keyword>
<protein>
    <recommendedName>
        <fullName evidence="3">UPF0208 membrane protein YfbV</fullName>
    </recommendedName>
</protein>
<proteinExistence type="inferred from homology"/>
<evidence type="ECO:0000256" key="4">
    <source>
        <dbReference type="ARBA" id="ARBA00022475"/>
    </source>
</evidence>
<dbReference type="InterPro" id="IPR007334">
    <property type="entry name" value="UPF0208"/>
</dbReference>
<dbReference type="Pfam" id="PF04217">
    <property type="entry name" value="DUF412"/>
    <property type="match status" value="1"/>
</dbReference>
<evidence type="ECO:0000256" key="3">
    <source>
        <dbReference type="ARBA" id="ARBA00018831"/>
    </source>
</evidence>
<comment type="similarity">
    <text evidence="2">Belongs to the UPF0208 family.</text>
</comment>
<feature type="transmembrane region" description="Helical" evidence="9">
    <location>
        <begin position="25"/>
        <end position="42"/>
    </location>
</feature>
<dbReference type="PATRIC" id="fig|1268236.3.peg.452"/>
<comment type="caution">
    <text evidence="10">The sequence shown here is derived from an EMBL/GenBank/DDBJ whole genome shotgun (WGS) entry which is preliminary data.</text>
</comment>
<feature type="transmembrane region" description="Helical" evidence="9">
    <location>
        <begin position="48"/>
        <end position="71"/>
    </location>
</feature>
<organism evidence="10 11">
    <name type="scientific">Aeromonas molluscorum 848</name>
    <dbReference type="NCBI Taxonomy" id="1268236"/>
    <lineage>
        <taxon>Bacteria</taxon>
        <taxon>Pseudomonadati</taxon>
        <taxon>Pseudomonadota</taxon>
        <taxon>Gammaproteobacteria</taxon>
        <taxon>Aeromonadales</taxon>
        <taxon>Aeromonadaceae</taxon>
        <taxon>Aeromonas</taxon>
    </lineage>
</organism>
<evidence type="ECO:0000256" key="6">
    <source>
        <dbReference type="ARBA" id="ARBA00022692"/>
    </source>
</evidence>
<dbReference type="EMBL" id="AQGQ01000006">
    <property type="protein sequence ID" value="EOD56664.1"/>
    <property type="molecule type" value="Genomic_DNA"/>
</dbReference>
<evidence type="ECO:0000256" key="1">
    <source>
        <dbReference type="ARBA" id="ARBA00004429"/>
    </source>
</evidence>
<evidence type="ECO:0000256" key="7">
    <source>
        <dbReference type="ARBA" id="ARBA00022989"/>
    </source>
</evidence>
<name>R1HE52_9GAMM</name>